<evidence type="ECO:0000256" key="5">
    <source>
        <dbReference type="ARBA" id="ARBA00023040"/>
    </source>
</evidence>
<dbReference type="GO" id="GO:0006955">
    <property type="term" value="P:immune response"/>
    <property type="evidence" value="ECO:0007669"/>
    <property type="project" value="TreeGrafter"/>
</dbReference>
<dbReference type="CDD" id="cd15180">
    <property type="entry name" value="7tmA_CXCR3"/>
    <property type="match status" value="1"/>
</dbReference>
<evidence type="ECO:0000259" key="12">
    <source>
        <dbReference type="PROSITE" id="PS50835"/>
    </source>
</evidence>
<feature type="transmembrane region" description="Helical" evidence="10">
    <location>
        <begin position="871"/>
        <end position="890"/>
    </location>
</feature>
<dbReference type="SUPFAM" id="SSF81321">
    <property type="entry name" value="Family A G protein-coupled receptor-like"/>
    <property type="match status" value="1"/>
</dbReference>
<dbReference type="InterPro" id="IPR036179">
    <property type="entry name" value="Ig-like_dom_sf"/>
</dbReference>
<evidence type="ECO:0000256" key="3">
    <source>
        <dbReference type="ARBA" id="ARBA00022692"/>
    </source>
</evidence>
<dbReference type="Pfam" id="PF00001">
    <property type="entry name" value="7tm_1"/>
    <property type="match status" value="1"/>
</dbReference>
<dbReference type="InterPro" id="IPR003599">
    <property type="entry name" value="Ig_sub"/>
</dbReference>
<dbReference type="SMART" id="SM00408">
    <property type="entry name" value="IGc2"/>
    <property type="match status" value="3"/>
</dbReference>
<dbReference type="InterPro" id="IPR007110">
    <property type="entry name" value="Ig-like_dom"/>
</dbReference>
<evidence type="ECO:0000256" key="8">
    <source>
        <dbReference type="ARBA" id="ARBA00023224"/>
    </source>
</evidence>
<keyword evidence="4 10" id="KW-1133">Transmembrane helix</keyword>
<keyword evidence="3 9" id="KW-0812">Transmembrane</keyword>
<dbReference type="GO" id="GO:0007204">
    <property type="term" value="P:positive regulation of cytosolic calcium ion concentration"/>
    <property type="evidence" value="ECO:0007669"/>
    <property type="project" value="TreeGrafter"/>
</dbReference>
<feature type="transmembrane region" description="Helical" evidence="10">
    <location>
        <begin position="650"/>
        <end position="671"/>
    </location>
</feature>
<keyword evidence="6 10" id="KW-0472">Membrane</keyword>
<feature type="domain" description="G-protein coupled receptors family 1 profile" evidence="11">
    <location>
        <begin position="630"/>
        <end position="883"/>
    </location>
</feature>
<evidence type="ECO:0000256" key="10">
    <source>
        <dbReference type="SAM" id="Phobius"/>
    </source>
</evidence>
<evidence type="ECO:0000259" key="11">
    <source>
        <dbReference type="PROSITE" id="PS50262"/>
    </source>
</evidence>
<gene>
    <name evidence="13" type="ORF">Baya_11849</name>
</gene>
<feature type="domain" description="Ig-like" evidence="12">
    <location>
        <begin position="155"/>
        <end position="266"/>
    </location>
</feature>
<feature type="transmembrane region" description="Helical" evidence="10">
    <location>
        <begin position="816"/>
        <end position="834"/>
    </location>
</feature>
<name>A0A556V1M9_BAGYA</name>
<comment type="subcellular location">
    <subcellularLocation>
        <location evidence="1">Cell membrane</location>
        <topology evidence="1">Multi-pass membrane protein</topology>
    </subcellularLocation>
</comment>
<dbReference type="PRINTS" id="PR00657">
    <property type="entry name" value="CCCHEMOKINER"/>
</dbReference>
<protein>
    <submittedName>
        <fullName evidence="13">C-X-C chemokine receptor type 3</fullName>
    </submittedName>
</protein>
<dbReference type="InterPro" id="IPR000355">
    <property type="entry name" value="Chemokine_rcpt"/>
</dbReference>
<evidence type="ECO:0000256" key="2">
    <source>
        <dbReference type="ARBA" id="ARBA00022475"/>
    </source>
</evidence>
<dbReference type="GO" id="GO:0009897">
    <property type="term" value="C:external side of plasma membrane"/>
    <property type="evidence" value="ECO:0007669"/>
    <property type="project" value="TreeGrafter"/>
</dbReference>
<dbReference type="EMBL" id="VCAZ01000096">
    <property type="protein sequence ID" value="TSR75255.1"/>
    <property type="molecule type" value="Genomic_DNA"/>
</dbReference>
<comment type="caution">
    <text evidence="13">The sequence shown here is derived from an EMBL/GenBank/DDBJ whole genome shotgun (WGS) entry which is preliminary data.</text>
</comment>
<evidence type="ECO:0000313" key="13">
    <source>
        <dbReference type="EMBL" id="TSR75255.1"/>
    </source>
</evidence>
<dbReference type="PANTHER" id="PTHR10489">
    <property type="entry name" value="CELL ADHESION MOLECULE"/>
    <property type="match status" value="1"/>
</dbReference>
<dbReference type="GO" id="GO:0016493">
    <property type="term" value="F:C-C chemokine receptor activity"/>
    <property type="evidence" value="ECO:0007669"/>
    <property type="project" value="TreeGrafter"/>
</dbReference>
<sequence>MDCAGADPKSDIEWKLNNALLFYMYKSGRNRKGNSDTSKRTWIEGNILKISPLKSIDSGLYTCKSSSHTLYVASAYVDSSSVFYSGETKLSCDASGDSESTFHWLTPKDQPYAKEKVVTVKPVTLDHAGLWTCQIKDKKQEILVELKVNLNVVGPLITPKKVRISEWDNAELPCFLPSVSGLYITEGSWTHDSPSGVRLPALKRTESGVQWNRTGVNTNKVGFTDQDLKKDFNLTLKKVRISDAGVYVCSLVFEGGKSLSANLTLTVVKNDASAPVTMPTPLPLMADTKLFLSCEIEREGINLVGLKSVRWTGPDGKNYIGKSDRNRYTLSVDKVSRIHSGKWICEINYDVQGRLQAMSNVIILDLTQSPLEPIYAANDTSNFALPCSLSSNVSWSIVNATGLIGGSWSFVPVYSSESFPPLLKLHPNPSPIWKIPTGSQNWLMESKVKNHDLSVKISRVSIKHRGIFTCSLDFKSKTLSSRVQLEVLQVISSAGNGIHEGNTLNLTCTLGHPMSSDLKVNWKAPHASSRDLSHFQSTNLSIRGVEVKDSGKWTCELKKNGTVLTTATIRVKVEKAPVNIWLLVAITGGVLVIVLLSVIAVIIIRRHRKVMKYTRRRRRFCCSFVLGVMGNGLVLVVLCQKRQTWSVTDVFVLHLSVADILLLSTMPLWAVNAVNGWNFSTGFCKLAGALFKVNFYSGIFLLACISLDRYFSVVHAVQMYTRTRPLRVHISCLAVWFFCFLLSIPDLMYLKAENDPRRGTRIECDHHYPSTTMRLTSRVLYHVLGFLLPAVVLLYCYSSVLLRLQRGSQGVQKQRAVRVVLALVIAFFITWTPYNITLLVDTIYSNHSTNINTTCTTTTVLDIALTATSTLGYLHCCVNPVLYAFVGVKFRRHLLDMIKPLRYRLQTRVETVSRKSSVWSADTSQTSAF</sequence>
<keyword evidence="8 9" id="KW-0807">Transducer</keyword>
<keyword evidence="5 9" id="KW-0297">G-protein coupled receptor</keyword>
<feature type="transmembrane region" description="Helical" evidence="10">
    <location>
        <begin position="580"/>
        <end position="604"/>
    </location>
</feature>
<evidence type="ECO:0000313" key="14">
    <source>
        <dbReference type="Proteomes" id="UP000319801"/>
    </source>
</evidence>
<dbReference type="InterPro" id="IPR013783">
    <property type="entry name" value="Ig-like_fold"/>
</dbReference>
<dbReference type="PROSITE" id="PS00237">
    <property type="entry name" value="G_PROTEIN_RECEP_F1_1"/>
    <property type="match status" value="1"/>
</dbReference>
<dbReference type="AlphaFoldDB" id="A0A556V1M9"/>
<dbReference type="Gene3D" id="1.20.1070.10">
    <property type="entry name" value="Rhodopsin 7-helix transmembrane proteins"/>
    <property type="match status" value="1"/>
</dbReference>
<feature type="domain" description="Ig-like" evidence="12">
    <location>
        <begin position="86"/>
        <end position="149"/>
    </location>
</feature>
<dbReference type="PROSITE" id="PS50262">
    <property type="entry name" value="G_PROTEIN_RECEP_F1_2"/>
    <property type="match status" value="1"/>
</dbReference>
<dbReference type="Gene3D" id="2.60.40.10">
    <property type="entry name" value="Immunoglobulins"/>
    <property type="match status" value="5"/>
</dbReference>
<evidence type="ECO:0000256" key="7">
    <source>
        <dbReference type="ARBA" id="ARBA00023170"/>
    </source>
</evidence>
<keyword evidence="7 9" id="KW-0675">Receptor</keyword>
<evidence type="ECO:0000256" key="1">
    <source>
        <dbReference type="ARBA" id="ARBA00004651"/>
    </source>
</evidence>
<evidence type="ECO:0000256" key="6">
    <source>
        <dbReference type="ARBA" id="ARBA00023136"/>
    </source>
</evidence>
<dbReference type="Proteomes" id="UP000319801">
    <property type="component" value="Unassembled WGS sequence"/>
</dbReference>
<feature type="domain" description="Ig-like" evidence="12">
    <location>
        <begin position="275"/>
        <end position="356"/>
    </location>
</feature>
<reference evidence="13 14" key="1">
    <citation type="journal article" date="2019" name="Genome Biol. Evol.">
        <title>Whole-Genome Sequencing of the Giant Devil Catfish, Bagarius yarrelli.</title>
        <authorList>
            <person name="Jiang W."/>
            <person name="Lv Y."/>
            <person name="Cheng L."/>
            <person name="Yang K."/>
            <person name="Chao B."/>
            <person name="Wang X."/>
            <person name="Li Y."/>
            <person name="Pan X."/>
            <person name="You X."/>
            <person name="Zhang Y."/>
            <person name="Yang J."/>
            <person name="Li J."/>
            <person name="Zhang X."/>
            <person name="Liu S."/>
            <person name="Sun C."/>
            <person name="Yang J."/>
            <person name="Shi Q."/>
        </authorList>
    </citation>
    <scope>NUCLEOTIDE SEQUENCE [LARGE SCALE GENOMIC DNA]</scope>
    <source>
        <strain evidence="13">JWS20170419001</strain>
        <tissue evidence="13">Muscle</tissue>
    </source>
</reference>
<accession>A0A556V1M9</accession>
<feature type="transmembrane region" description="Helical" evidence="10">
    <location>
        <begin position="728"/>
        <end position="750"/>
    </location>
</feature>
<dbReference type="InterPro" id="IPR013106">
    <property type="entry name" value="Ig_V-set"/>
</dbReference>
<comment type="similarity">
    <text evidence="9">Belongs to the G-protein coupled receptor 1 family.</text>
</comment>
<dbReference type="PANTHER" id="PTHR10489:SF671">
    <property type="entry name" value="C-X-C CHEMOKINE RECEPTOR TYPE 3"/>
    <property type="match status" value="1"/>
</dbReference>
<dbReference type="SUPFAM" id="SSF48726">
    <property type="entry name" value="Immunoglobulin"/>
    <property type="match status" value="4"/>
</dbReference>
<dbReference type="Pfam" id="PF07686">
    <property type="entry name" value="V-set"/>
    <property type="match status" value="1"/>
</dbReference>
<keyword evidence="14" id="KW-1185">Reference proteome</keyword>
<dbReference type="OrthoDB" id="9818824at2759"/>
<dbReference type="GO" id="GO:0060326">
    <property type="term" value="P:cell chemotaxis"/>
    <property type="evidence" value="ECO:0007669"/>
    <property type="project" value="TreeGrafter"/>
</dbReference>
<dbReference type="SMART" id="SM00409">
    <property type="entry name" value="IG"/>
    <property type="match status" value="6"/>
</dbReference>
<feature type="transmembrane region" description="Helical" evidence="10">
    <location>
        <begin position="779"/>
        <end position="804"/>
    </location>
</feature>
<dbReference type="InterPro" id="IPR003598">
    <property type="entry name" value="Ig_sub2"/>
</dbReference>
<dbReference type="PROSITE" id="PS50835">
    <property type="entry name" value="IG_LIKE"/>
    <property type="match status" value="5"/>
</dbReference>
<evidence type="ECO:0000256" key="9">
    <source>
        <dbReference type="RuleBase" id="RU000688"/>
    </source>
</evidence>
<dbReference type="InterPro" id="IPR000276">
    <property type="entry name" value="GPCR_Rhodpsn"/>
</dbReference>
<dbReference type="InterPro" id="IPR050119">
    <property type="entry name" value="CCR1-9-like"/>
</dbReference>
<dbReference type="InterPro" id="IPR017452">
    <property type="entry name" value="GPCR_Rhodpsn_7TM"/>
</dbReference>
<dbReference type="GO" id="GO:0019722">
    <property type="term" value="P:calcium-mediated signaling"/>
    <property type="evidence" value="ECO:0007669"/>
    <property type="project" value="TreeGrafter"/>
</dbReference>
<evidence type="ECO:0000256" key="4">
    <source>
        <dbReference type="ARBA" id="ARBA00022989"/>
    </source>
</evidence>
<keyword evidence="2" id="KW-1003">Cell membrane</keyword>
<organism evidence="13 14">
    <name type="scientific">Bagarius yarrelli</name>
    <name type="common">Goonch</name>
    <name type="synonym">Bagrus yarrelli</name>
    <dbReference type="NCBI Taxonomy" id="175774"/>
    <lineage>
        <taxon>Eukaryota</taxon>
        <taxon>Metazoa</taxon>
        <taxon>Chordata</taxon>
        <taxon>Craniata</taxon>
        <taxon>Vertebrata</taxon>
        <taxon>Euteleostomi</taxon>
        <taxon>Actinopterygii</taxon>
        <taxon>Neopterygii</taxon>
        <taxon>Teleostei</taxon>
        <taxon>Ostariophysi</taxon>
        <taxon>Siluriformes</taxon>
        <taxon>Sisoridae</taxon>
        <taxon>Sisorinae</taxon>
        <taxon>Bagarius</taxon>
    </lineage>
</organism>
<dbReference type="PRINTS" id="PR00237">
    <property type="entry name" value="GPCRRHODOPSN"/>
</dbReference>
<feature type="domain" description="Ig-like" evidence="12">
    <location>
        <begin position="1"/>
        <end position="83"/>
    </location>
</feature>
<proteinExistence type="inferred from homology"/>
<feature type="domain" description="Ig-like" evidence="12">
    <location>
        <begin position="500"/>
        <end position="570"/>
    </location>
</feature>
<feature type="transmembrane region" description="Helical" evidence="10">
    <location>
        <begin position="620"/>
        <end position="638"/>
    </location>
</feature>
<dbReference type="GO" id="GO:0019957">
    <property type="term" value="F:C-C chemokine binding"/>
    <property type="evidence" value="ECO:0007669"/>
    <property type="project" value="TreeGrafter"/>
</dbReference>